<protein>
    <submittedName>
        <fullName evidence="3">Uncharacterized protein LOC107774829</fullName>
    </submittedName>
</protein>
<organism evidence="2 3">
    <name type="scientific">Nicotiana tabacum</name>
    <name type="common">Common tobacco</name>
    <dbReference type="NCBI Taxonomy" id="4097"/>
    <lineage>
        <taxon>Eukaryota</taxon>
        <taxon>Viridiplantae</taxon>
        <taxon>Streptophyta</taxon>
        <taxon>Embryophyta</taxon>
        <taxon>Tracheophyta</taxon>
        <taxon>Spermatophyta</taxon>
        <taxon>Magnoliopsida</taxon>
        <taxon>eudicotyledons</taxon>
        <taxon>Gunneridae</taxon>
        <taxon>Pentapetalae</taxon>
        <taxon>asterids</taxon>
        <taxon>lamiids</taxon>
        <taxon>Solanales</taxon>
        <taxon>Solanaceae</taxon>
        <taxon>Nicotianoideae</taxon>
        <taxon>Nicotianeae</taxon>
        <taxon>Nicotiana</taxon>
    </lineage>
</organism>
<dbReference type="GeneID" id="107774829"/>
<dbReference type="RefSeq" id="XP_016449964.1">
    <property type="nucleotide sequence ID" value="XM_016594478.1"/>
</dbReference>
<evidence type="ECO:0000313" key="2">
    <source>
        <dbReference type="Proteomes" id="UP000790787"/>
    </source>
</evidence>
<feature type="region of interest" description="Disordered" evidence="1">
    <location>
        <begin position="56"/>
        <end position="141"/>
    </location>
</feature>
<dbReference type="RefSeq" id="XP_016449964.1">
    <property type="nucleotide sequence ID" value="XM_016594478.2"/>
</dbReference>
<dbReference type="OrthoDB" id="1280323at2759"/>
<dbReference type="GO" id="GO:0008270">
    <property type="term" value="F:zinc ion binding"/>
    <property type="evidence" value="ECO:0007669"/>
    <property type="project" value="InterPro"/>
</dbReference>
<dbReference type="AlphaFoldDB" id="A0A1S3YCV9"/>
<dbReference type="GO" id="GO:0003676">
    <property type="term" value="F:nucleic acid binding"/>
    <property type="evidence" value="ECO:0007669"/>
    <property type="project" value="InterPro"/>
</dbReference>
<dbReference type="Gene3D" id="4.10.60.10">
    <property type="entry name" value="Zinc finger, CCHC-type"/>
    <property type="match status" value="1"/>
</dbReference>
<name>A0A1S3YCV9_TOBAC</name>
<keyword evidence="2" id="KW-1185">Reference proteome</keyword>
<gene>
    <name evidence="3" type="primary">LOC107774829</name>
</gene>
<evidence type="ECO:0000313" key="3">
    <source>
        <dbReference type="RefSeq" id="XP_016449964.1"/>
    </source>
</evidence>
<sequence>MMHKRVEPDGEIHWWYSKEAYLLTYKEKLQLVKGRQFWKVEPSQAMLPPDTVKQVGRPKVKRNRELDEARKRIGQWSQSRKGTQMTCSNCGEPNHNARGCYKPKAAGNNSQSSTRTGASGSQTQKSSAMDSDQESQIDVAPVVVTQEFTPYGPEVDNEKILHLGQ</sequence>
<dbReference type="InterPro" id="IPR036875">
    <property type="entry name" value="Znf_CCHC_sf"/>
</dbReference>
<feature type="compositionally biased region" description="Polar residues" evidence="1">
    <location>
        <begin position="75"/>
        <end position="91"/>
    </location>
</feature>
<dbReference type="Proteomes" id="UP000790787">
    <property type="component" value="Chromosome 1"/>
</dbReference>
<reference evidence="2" key="1">
    <citation type="journal article" date="2014" name="Nat. Commun.">
        <title>The tobacco genome sequence and its comparison with those of tomato and potato.</title>
        <authorList>
            <person name="Sierro N."/>
            <person name="Battey J.N."/>
            <person name="Ouadi S."/>
            <person name="Bakaher N."/>
            <person name="Bovet L."/>
            <person name="Willig A."/>
            <person name="Goepfert S."/>
            <person name="Peitsch M.C."/>
            <person name="Ivanov N.V."/>
        </authorList>
    </citation>
    <scope>NUCLEOTIDE SEQUENCE [LARGE SCALE GENOMIC DNA]</scope>
</reference>
<proteinExistence type="predicted"/>
<accession>A0A1S3YCV9</accession>
<evidence type="ECO:0000256" key="1">
    <source>
        <dbReference type="SAM" id="MobiDB-lite"/>
    </source>
</evidence>
<dbReference type="SUPFAM" id="SSF57756">
    <property type="entry name" value="Retrovirus zinc finger-like domains"/>
    <property type="match status" value="1"/>
</dbReference>
<feature type="compositionally biased region" description="Polar residues" evidence="1">
    <location>
        <begin position="107"/>
        <end position="136"/>
    </location>
</feature>
<reference evidence="3" key="2">
    <citation type="submission" date="2025-08" db="UniProtKB">
        <authorList>
            <consortium name="RefSeq"/>
        </authorList>
    </citation>
    <scope>IDENTIFICATION</scope>
    <source>
        <tissue evidence="3">Leaf</tissue>
    </source>
</reference>
<dbReference type="KEGG" id="nta:107774829"/>
<dbReference type="PaxDb" id="4097-A0A1S3YCV9"/>